<dbReference type="GO" id="GO:0016020">
    <property type="term" value="C:membrane"/>
    <property type="evidence" value="ECO:0007669"/>
    <property type="project" value="UniProtKB-SubCell"/>
</dbReference>
<evidence type="ECO:0000313" key="4">
    <source>
        <dbReference type="Proteomes" id="UP001558713"/>
    </source>
</evidence>
<dbReference type="SUPFAM" id="SSF52058">
    <property type="entry name" value="L domain-like"/>
    <property type="match status" value="1"/>
</dbReference>
<dbReference type="Proteomes" id="UP001558713">
    <property type="component" value="Unassembled WGS sequence"/>
</dbReference>
<name>A0ABD1A2B0_CARAN</name>
<dbReference type="Pfam" id="PF00560">
    <property type="entry name" value="LRR_1"/>
    <property type="match status" value="4"/>
</dbReference>
<dbReference type="PANTHER" id="PTHR48006:SF69">
    <property type="entry name" value="PROTEIN KINASE DOMAIN-CONTAINING PROTEIN"/>
    <property type="match status" value="1"/>
</dbReference>
<dbReference type="FunFam" id="3.80.10.10:FF:001022">
    <property type="entry name" value="Probable LRR receptor-like serine/threonine-protein kinase At1g53420"/>
    <property type="match status" value="1"/>
</dbReference>
<proteinExistence type="predicted"/>
<sequence length="303" mass="33428">MLSNQLLFTYFFVALILSSFVSSTKLDKKEVAALNRVAKELKKSNWDFTVVDPCDLSSQGGGWRDFSNPKGSEDVVTCNCSSVVCHVTSIVLKIQDLQGSLPTLTGLPFLQEIDLSRNYLTGSLPTEWAALPLVNITLLGNRINGPIPKEYGSLKNLHSFVLDYNQISGELPPELGNLKNIQRLFVSSNYLTGEIPSTFANLTTLIDFRISDNKFNGTIPDFIQNWTKLEKLVIQASGLVGPIPSGIFSLGKLRDLRISDLSGPESLFPPLQNMNLKTLVLRNCNLTGDLPEYLGNKSSLKML</sequence>
<evidence type="ECO:0000256" key="2">
    <source>
        <dbReference type="SAM" id="SignalP"/>
    </source>
</evidence>
<evidence type="ECO:0000313" key="3">
    <source>
        <dbReference type="EMBL" id="KAL1200960.1"/>
    </source>
</evidence>
<protein>
    <submittedName>
        <fullName evidence="3">Leucine-rich repeat receptor-like serine/threonine-protein kinase</fullName>
    </submittedName>
</protein>
<dbReference type="Gene3D" id="3.80.10.10">
    <property type="entry name" value="Ribonuclease Inhibitor"/>
    <property type="match status" value="2"/>
</dbReference>
<keyword evidence="2" id="KW-0732">Signal</keyword>
<keyword evidence="4" id="KW-1185">Reference proteome</keyword>
<dbReference type="InterPro" id="IPR051824">
    <property type="entry name" value="LRR_Rcpt-Like_S/T_Kinase"/>
</dbReference>
<dbReference type="InterPro" id="IPR001611">
    <property type="entry name" value="Leu-rich_rpt"/>
</dbReference>
<feature type="signal peptide" evidence="2">
    <location>
        <begin position="1"/>
        <end position="23"/>
    </location>
</feature>
<accession>A0ABD1A2B0</accession>
<feature type="chain" id="PRO_5044853686" evidence="2">
    <location>
        <begin position="24"/>
        <end position="303"/>
    </location>
</feature>
<dbReference type="EMBL" id="JBANAX010000602">
    <property type="protein sequence ID" value="KAL1200960.1"/>
    <property type="molecule type" value="Genomic_DNA"/>
</dbReference>
<dbReference type="PANTHER" id="PTHR48006">
    <property type="entry name" value="LEUCINE-RICH REPEAT-CONTAINING PROTEIN DDB_G0281931-RELATED"/>
    <property type="match status" value="1"/>
</dbReference>
<organism evidence="3 4">
    <name type="scientific">Cardamine amara subsp. amara</name>
    <dbReference type="NCBI Taxonomy" id="228776"/>
    <lineage>
        <taxon>Eukaryota</taxon>
        <taxon>Viridiplantae</taxon>
        <taxon>Streptophyta</taxon>
        <taxon>Embryophyta</taxon>
        <taxon>Tracheophyta</taxon>
        <taxon>Spermatophyta</taxon>
        <taxon>Magnoliopsida</taxon>
        <taxon>eudicotyledons</taxon>
        <taxon>Gunneridae</taxon>
        <taxon>Pentapetalae</taxon>
        <taxon>rosids</taxon>
        <taxon>malvids</taxon>
        <taxon>Brassicales</taxon>
        <taxon>Brassicaceae</taxon>
        <taxon>Cardamineae</taxon>
        <taxon>Cardamine</taxon>
    </lineage>
</organism>
<gene>
    <name evidence="3" type="ORF">V5N11_034149</name>
</gene>
<comment type="caution">
    <text evidence="3">The sequence shown here is derived from an EMBL/GenBank/DDBJ whole genome shotgun (WGS) entry which is preliminary data.</text>
</comment>
<dbReference type="AlphaFoldDB" id="A0ABD1A2B0"/>
<evidence type="ECO:0000256" key="1">
    <source>
        <dbReference type="ARBA" id="ARBA00004479"/>
    </source>
</evidence>
<comment type="subcellular location">
    <subcellularLocation>
        <location evidence="1">Membrane</location>
        <topology evidence="1">Single-pass type I membrane protein</topology>
    </subcellularLocation>
</comment>
<reference evidence="3 4" key="1">
    <citation type="submission" date="2024-04" db="EMBL/GenBank/DDBJ databases">
        <title>Genome assembly C_amara_ONT_v2.</title>
        <authorList>
            <person name="Yant L."/>
            <person name="Moore C."/>
            <person name="Slenker M."/>
        </authorList>
    </citation>
    <scope>NUCLEOTIDE SEQUENCE [LARGE SCALE GENOMIC DNA]</scope>
    <source>
        <tissue evidence="3">Leaf</tissue>
    </source>
</reference>
<dbReference type="InterPro" id="IPR032675">
    <property type="entry name" value="LRR_dom_sf"/>
</dbReference>